<name>A0A547PSD1_9RHOB</name>
<sequence>MSGLIKPDGTPLVAAETRPRPTARYLRDTTSRVIGSRVAPLTHHRDDVRRSWSRAAGLAMDLIQNSGRLKGATDQVLADTVGVGLTLTPDPDLSGLGYNEAETAAWIRLVKKRWRRFWYDARECDMRGKLTGPQMVDIALRWHIAYGEATGVFDFFSDAERQRYGIVTGTKLCLVPPSRLVQDTSPLERLFQGVGHDEKGRPVSYRFETSSQGQKARRDYAARDADGRPLVLHVFDPMDATDVRGISLLAPAFRKHIQAEMLDDATLQMAILQTIFAVTLTSETPSQDAFEALEVLKESTDGKNGFDGAGYAQQYLDFLGTQFQRAHDSTLSVDGNPRVSHLGPGEKLGIETAKVPGQDFLPFSNSLARDMARTIGITYGGLTMDHTAATYSSVRMENASVWAVVMRRRERIATPICQMVYSNWLDEEIGEGRIPFKGGYPAFRARRAAVTAASWQGPAKPTADDYKSARASSERLANGTSSIAIETGDLGQDPDELFEQRRREHQRYVEADMPSPFAPRAAIPDPEAPRSGAGETGEMEATP</sequence>
<dbReference type="AlphaFoldDB" id="A0A547PSD1"/>
<feature type="region of interest" description="Disordered" evidence="1">
    <location>
        <begin position="456"/>
        <end position="494"/>
    </location>
</feature>
<dbReference type="OrthoDB" id="9770450at2"/>
<dbReference type="InterPro" id="IPR006429">
    <property type="entry name" value="Phage_lambda_portal"/>
</dbReference>
<accession>A0A547PSD1</accession>
<comment type="caution">
    <text evidence="2">The sequence shown here is derived from an EMBL/GenBank/DDBJ whole genome shotgun (WGS) entry which is preliminary data.</text>
</comment>
<dbReference type="Proteomes" id="UP000318590">
    <property type="component" value="Unassembled WGS sequence"/>
</dbReference>
<reference evidence="2 3" key="1">
    <citation type="submission" date="2019-06" db="EMBL/GenBank/DDBJ databases">
        <title>Paenimaribius caenipelagi gen. nov., sp. nov., isolated from a tidal flat.</title>
        <authorList>
            <person name="Yoon J.-H."/>
        </authorList>
    </citation>
    <scope>NUCLEOTIDE SEQUENCE [LARGE SCALE GENOMIC DNA]</scope>
    <source>
        <strain evidence="2 3">JBTF-M29</strain>
    </source>
</reference>
<evidence type="ECO:0000256" key="1">
    <source>
        <dbReference type="SAM" id="MobiDB-lite"/>
    </source>
</evidence>
<organism evidence="2 3">
    <name type="scientific">Palleronia caenipelagi</name>
    <dbReference type="NCBI Taxonomy" id="2489174"/>
    <lineage>
        <taxon>Bacteria</taxon>
        <taxon>Pseudomonadati</taxon>
        <taxon>Pseudomonadota</taxon>
        <taxon>Alphaproteobacteria</taxon>
        <taxon>Rhodobacterales</taxon>
        <taxon>Roseobacteraceae</taxon>
        <taxon>Palleronia</taxon>
    </lineage>
</organism>
<dbReference type="GO" id="GO:0019068">
    <property type="term" value="P:virion assembly"/>
    <property type="evidence" value="ECO:0007669"/>
    <property type="project" value="InterPro"/>
</dbReference>
<evidence type="ECO:0000313" key="2">
    <source>
        <dbReference type="EMBL" id="TRD16954.1"/>
    </source>
</evidence>
<feature type="region of interest" description="Disordered" evidence="1">
    <location>
        <begin position="508"/>
        <end position="543"/>
    </location>
</feature>
<dbReference type="EMBL" id="VFSV01000026">
    <property type="protein sequence ID" value="TRD16954.1"/>
    <property type="molecule type" value="Genomic_DNA"/>
</dbReference>
<proteinExistence type="predicted"/>
<gene>
    <name evidence="2" type="ORF">FEV53_13540</name>
</gene>
<protein>
    <submittedName>
        <fullName evidence="2">Phage portal protein</fullName>
    </submittedName>
</protein>
<dbReference type="GO" id="GO:0005198">
    <property type="term" value="F:structural molecule activity"/>
    <property type="evidence" value="ECO:0007669"/>
    <property type="project" value="InterPro"/>
</dbReference>
<dbReference type="Pfam" id="PF05136">
    <property type="entry name" value="Phage_portal_2"/>
    <property type="match status" value="1"/>
</dbReference>
<dbReference type="RefSeq" id="WP_142835356.1">
    <property type="nucleotide sequence ID" value="NZ_VFSV01000026.1"/>
</dbReference>
<evidence type="ECO:0000313" key="3">
    <source>
        <dbReference type="Proteomes" id="UP000318590"/>
    </source>
</evidence>
<keyword evidence="3" id="KW-1185">Reference proteome</keyword>